<evidence type="ECO:0000259" key="7">
    <source>
        <dbReference type="Pfam" id="PF00460"/>
    </source>
</evidence>
<feature type="compositionally biased region" description="Polar residues" evidence="6">
    <location>
        <begin position="186"/>
        <end position="204"/>
    </location>
</feature>
<dbReference type="Pfam" id="PF00460">
    <property type="entry name" value="Flg_bb_rod"/>
    <property type="match status" value="1"/>
</dbReference>
<evidence type="ECO:0000313" key="11">
    <source>
        <dbReference type="EMBL" id="TDP87658.1"/>
    </source>
</evidence>
<dbReference type="Proteomes" id="UP000294547">
    <property type="component" value="Unassembled WGS sequence"/>
</dbReference>
<keyword evidence="11" id="KW-0282">Flagellum</keyword>
<organism evidence="11 12">
    <name type="scientific">Oharaeibacter diazotrophicus</name>
    <dbReference type="NCBI Taxonomy" id="1920512"/>
    <lineage>
        <taxon>Bacteria</taxon>
        <taxon>Pseudomonadati</taxon>
        <taxon>Pseudomonadota</taxon>
        <taxon>Alphaproteobacteria</taxon>
        <taxon>Hyphomicrobiales</taxon>
        <taxon>Pleomorphomonadaceae</taxon>
        <taxon>Oharaeibacter</taxon>
    </lineage>
</organism>
<evidence type="ECO:0000259" key="8">
    <source>
        <dbReference type="Pfam" id="PF06429"/>
    </source>
</evidence>
<dbReference type="GO" id="GO:0005829">
    <property type="term" value="C:cytosol"/>
    <property type="evidence" value="ECO:0007669"/>
    <property type="project" value="TreeGrafter"/>
</dbReference>
<dbReference type="InterPro" id="IPR037925">
    <property type="entry name" value="FlgE/F/G-like"/>
</dbReference>
<comment type="subcellular location">
    <subcellularLocation>
        <location evidence="1 5">Bacterial flagellum basal body</location>
    </subcellularLocation>
</comment>
<dbReference type="InterPro" id="IPR020013">
    <property type="entry name" value="Flagellar_FlgE/F/G"/>
</dbReference>
<evidence type="ECO:0000313" key="12">
    <source>
        <dbReference type="Proteomes" id="UP000294547"/>
    </source>
</evidence>
<keyword evidence="11" id="KW-0969">Cilium</keyword>
<dbReference type="InterPro" id="IPR053967">
    <property type="entry name" value="LlgE_F_G-like_D1"/>
</dbReference>
<feature type="domain" description="Flagellar basal-body/hook protein C-terminal" evidence="8">
    <location>
        <begin position="420"/>
        <end position="462"/>
    </location>
</feature>
<comment type="caution">
    <text evidence="11">The sequence shown here is derived from an EMBL/GenBank/DDBJ whole genome shotgun (WGS) entry which is preliminary data.</text>
</comment>
<dbReference type="RefSeq" id="WP_126541617.1">
    <property type="nucleotide sequence ID" value="NZ_BSPM01000008.1"/>
</dbReference>
<accession>A0A4V3CWT7</accession>
<dbReference type="GO" id="GO:0071978">
    <property type="term" value="P:bacterial-type flagellum-dependent swarming motility"/>
    <property type="evidence" value="ECO:0007669"/>
    <property type="project" value="TreeGrafter"/>
</dbReference>
<dbReference type="Pfam" id="PF06429">
    <property type="entry name" value="Flg_bbr_C"/>
    <property type="match status" value="1"/>
</dbReference>
<feature type="domain" description="Flagellar basal body rod protein N-terminal" evidence="7">
    <location>
        <begin position="8"/>
        <end position="37"/>
    </location>
</feature>
<evidence type="ECO:0000256" key="4">
    <source>
        <dbReference type="ARBA" id="ARBA00023143"/>
    </source>
</evidence>
<keyword evidence="12" id="KW-1185">Reference proteome</keyword>
<dbReference type="OrthoDB" id="8372879at2"/>
<protein>
    <recommendedName>
        <fullName evidence="3 5">Flagellar hook protein FlgE</fullName>
    </recommendedName>
</protein>
<dbReference type="InterPro" id="IPR001444">
    <property type="entry name" value="Flag_bb_rod_N"/>
</dbReference>
<reference evidence="11 12" key="1">
    <citation type="submission" date="2019-03" db="EMBL/GenBank/DDBJ databases">
        <title>Genomic Encyclopedia of Type Strains, Phase IV (KMG-IV): sequencing the most valuable type-strain genomes for metagenomic binning, comparative biology and taxonomic classification.</title>
        <authorList>
            <person name="Goeker M."/>
        </authorList>
    </citation>
    <scope>NUCLEOTIDE SEQUENCE [LARGE SCALE GENOMIC DNA]</scope>
    <source>
        <strain evidence="11 12">DSM 102969</strain>
    </source>
</reference>
<feature type="region of interest" description="Disordered" evidence="6">
    <location>
        <begin position="180"/>
        <end position="209"/>
    </location>
</feature>
<evidence type="ECO:0000256" key="5">
    <source>
        <dbReference type="RuleBase" id="RU362116"/>
    </source>
</evidence>
<dbReference type="NCBIfam" id="TIGR03506">
    <property type="entry name" value="FlgEFG_subfam"/>
    <property type="match status" value="1"/>
</dbReference>
<dbReference type="InterPro" id="IPR011491">
    <property type="entry name" value="FlgE_D2"/>
</dbReference>
<name>A0A4V3CWT7_9HYPH</name>
<sequence length="464" mass="48637">MGILSALNKSVGGLNAQSFALENISGNIANSQTTGYKRTDTSFTDLVGAGTARITQLAAGNVRASSRSTVTVQGAIEGNSVETFLGIKGDGFFSVLQKSGEANGASTFETSMAYTRRGDFQINKEGYLVNGAGYFLAGLAIDPATNNPVGDTPGVIQIDKSPVEAEASTTINYRLNLPTEPKTKFSETNTDTSITDENMWTTSGGRTGPPATGEVTDELNEEFLNNSISGGAVTGYDSLGNAVNVQLRWAKTADNEWQLYYQNEASDPNTAATGDVMWTQINSGGAGPEFTFDSDGKVVEDVANLELASDLEIGGKTLSGITISFGDGLTQYADASQQANVRQLTQDGLPAGNFQDVSITDGGRVVANYSNGKTVDLFQIPLVSFQGASALKPLDGGAYAETRDSGPAVSNASGNIIGASLENSNVDISEEFTKLIVTQQAFSANSKVISTADQMMSDVLNIIR</sequence>
<evidence type="ECO:0000256" key="3">
    <source>
        <dbReference type="ARBA" id="ARBA00019015"/>
    </source>
</evidence>
<comment type="similarity">
    <text evidence="2 5">Belongs to the flagella basal body rod proteins family.</text>
</comment>
<dbReference type="InterPro" id="IPR010930">
    <property type="entry name" value="Flg_bb/hook_C_dom"/>
</dbReference>
<evidence type="ECO:0000256" key="2">
    <source>
        <dbReference type="ARBA" id="ARBA00009677"/>
    </source>
</evidence>
<dbReference type="EMBL" id="SNXY01000006">
    <property type="protein sequence ID" value="TDP87658.1"/>
    <property type="molecule type" value="Genomic_DNA"/>
</dbReference>
<dbReference type="Pfam" id="PF07559">
    <property type="entry name" value="FlgE_D2"/>
    <property type="match status" value="1"/>
</dbReference>
<evidence type="ECO:0000259" key="10">
    <source>
        <dbReference type="Pfam" id="PF22692"/>
    </source>
</evidence>
<evidence type="ECO:0000256" key="1">
    <source>
        <dbReference type="ARBA" id="ARBA00004117"/>
    </source>
</evidence>
<keyword evidence="11" id="KW-0966">Cell projection</keyword>
<dbReference type="GO" id="GO:0009424">
    <property type="term" value="C:bacterial-type flagellum hook"/>
    <property type="evidence" value="ECO:0007669"/>
    <property type="project" value="TreeGrafter"/>
</dbReference>
<keyword evidence="4 5" id="KW-0975">Bacterial flagellum</keyword>
<proteinExistence type="inferred from homology"/>
<dbReference type="InterPro" id="IPR037058">
    <property type="entry name" value="Falgellar_hook_FlgE_sf"/>
</dbReference>
<evidence type="ECO:0000256" key="6">
    <source>
        <dbReference type="SAM" id="MobiDB-lite"/>
    </source>
</evidence>
<dbReference type="AlphaFoldDB" id="A0A4V3CWT7"/>
<comment type="function">
    <text evidence="5">A flexible structure which links the flagellar filament to the drive apparatus in the basal body.</text>
</comment>
<dbReference type="Gene3D" id="2.60.98.20">
    <property type="entry name" value="Flagellar hook protein FlgE"/>
    <property type="match status" value="1"/>
</dbReference>
<dbReference type="SUPFAM" id="SSF117143">
    <property type="entry name" value="Flagellar hook protein flgE"/>
    <property type="match status" value="1"/>
</dbReference>
<dbReference type="PANTHER" id="PTHR30435:SF1">
    <property type="entry name" value="FLAGELLAR HOOK PROTEIN FLGE"/>
    <property type="match status" value="1"/>
</dbReference>
<feature type="domain" description="Flagellar hook protein FlgE D2" evidence="9">
    <location>
        <begin position="232"/>
        <end position="348"/>
    </location>
</feature>
<evidence type="ECO:0000259" key="9">
    <source>
        <dbReference type="Pfam" id="PF07559"/>
    </source>
</evidence>
<feature type="domain" description="Flagellar hook protein FlgE/F/G-like D1" evidence="10">
    <location>
        <begin position="87"/>
        <end position="160"/>
    </location>
</feature>
<dbReference type="Pfam" id="PF22692">
    <property type="entry name" value="LlgE_F_G_D1"/>
    <property type="match status" value="1"/>
</dbReference>
<dbReference type="PANTHER" id="PTHR30435">
    <property type="entry name" value="FLAGELLAR PROTEIN"/>
    <property type="match status" value="1"/>
</dbReference>
<dbReference type="GO" id="GO:0009425">
    <property type="term" value="C:bacterial-type flagellum basal body"/>
    <property type="evidence" value="ECO:0007669"/>
    <property type="project" value="UniProtKB-SubCell"/>
</dbReference>
<gene>
    <name evidence="11" type="ORF">EDD54_1557</name>
</gene>